<evidence type="ECO:0000256" key="2">
    <source>
        <dbReference type="ARBA" id="ARBA00022614"/>
    </source>
</evidence>
<keyword evidence="2" id="KW-0433">Leucine-rich repeat</keyword>
<evidence type="ECO:0000313" key="12">
    <source>
        <dbReference type="EMBL" id="KAK3023964.1"/>
    </source>
</evidence>
<evidence type="ECO:0000256" key="4">
    <source>
        <dbReference type="ARBA" id="ARBA00022729"/>
    </source>
</evidence>
<dbReference type="InterPro" id="IPR000719">
    <property type="entry name" value="Prot_kinase_dom"/>
</dbReference>
<keyword evidence="9" id="KW-0325">Glycoprotein</keyword>
<feature type="domain" description="Protein kinase" evidence="11">
    <location>
        <begin position="69"/>
        <end position="159"/>
    </location>
</feature>
<reference evidence="12" key="1">
    <citation type="submission" date="2022-12" db="EMBL/GenBank/DDBJ databases">
        <title>Draft genome assemblies for two species of Escallonia (Escalloniales).</title>
        <authorList>
            <person name="Chanderbali A."/>
            <person name="Dervinis C."/>
            <person name="Anghel I."/>
            <person name="Soltis D."/>
            <person name="Soltis P."/>
            <person name="Zapata F."/>
        </authorList>
    </citation>
    <scope>NUCLEOTIDE SEQUENCE</scope>
    <source>
        <strain evidence="12">UCBG64.0493</strain>
        <tissue evidence="12">Leaf</tissue>
    </source>
</reference>
<dbReference type="Pfam" id="PF07714">
    <property type="entry name" value="PK_Tyr_Ser-Thr"/>
    <property type="match status" value="1"/>
</dbReference>
<evidence type="ECO:0000256" key="3">
    <source>
        <dbReference type="ARBA" id="ARBA00022692"/>
    </source>
</evidence>
<dbReference type="GO" id="GO:0004672">
    <property type="term" value="F:protein kinase activity"/>
    <property type="evidence" value="ECO:0007669"/>
    <property type="project" value="InterPro"/>
</dbReference>
<comment type="caution">
    <text evidence="12">The sequence shown here is derived from an EMBL/GenBank/DDBJ whole genome shotgun (WGS) entry which is preliminary data.</text>
</comment>
<keyword evidence="3 10" id="KW-0812">Transmembrane</keyword>
<keyword evidence="4" id="KW-0732">Signal</keyword>
<keyword evidence="6 10" id="KW-1133">Transmembrane helix</keyword>
<keyword evidence="7 10" id="KW-0472">Membrane</keyword>
<gene>
    <name evidence="12" type="ORF">RJ639_042854</name>
</gene>
<name>A0AA88WC42_9ASTE</name>
<dbReference type="PANTHER" id="PTHR47986">
    <property type="entry name" value="OSJNBA0070M12.3 PROTEIN"/>
    <property type="match status" value="1"/>
</dbReference>
<keyword evidence="5" id="KW-0677">Repeat</keyword>
<feature type="transmembrane region" description="Helical" evidence="10">
    <location>
        <begin position="47"/>
        <end position="71"/>
    </location>
</feature>
<proteinExistence type="predicted"/>
<keyword evidence="8" id="KW-0675">Receptor</keyword>
<dbReference type="AlphaFoldDB" id="A0AA88WC42"/>
<accession>A0AA88WC42</accession>
<protein>
    <recommendedName>
        <fullName evidence="11">Protein kinase domain-containing protein</fullName>
    </recommendedName>
</protein>
<evidence type="ECO:0000256" key="7">
    <source>
        <dbReference type="ARBA" id="ARBA00023136"/>
    </source>
</evidence>
<dbReference type="InterPro" id="IPR011009">
    <property type="entry name" value="Kinase-like_dom_sf"/>
</dbReference>
<dbReference type="InterPro" id="IPR001245">
    <property type="entry name" value="Ser-Thr/Tyr_kinase_cat_dom"/>
</dbReference>
<dbReference type="GO" id="GO:0016020">
    <property type="term" value="C:membrane"/>
    <property type="evidence" value="ECO:0007669"/>
    <property type="project" value="UniProtKB-SubCell"/>
</dbReference>
<dbReference type="SUPFAM" id="SSF56112">
    <property type="entry name" value="Protein kinase-like (PK-like)"/>
    <property type="match status" value="1"/>
</dbReference>
<evidence type="ECO:0000256" key="5">
    <source>
        <dbReference type="ARBA" id="ARBA00022737"/>
    </source>
</evidence>
<keyword evidence="13" id="KW-1185">Reference proteome</keyword>
<sequence length="159" mass="17345">METRKIGKEKHDSTSQGYILRVQSGTASSPGTANDGLGGKRSKDKTAAIVLSVIGGVFLIFLTGVAAFCLYTHRQKRGGFGTVYRGELHDGTKIAAKRMESGVIAGNGLAEFKSEIAVLTKVRHRHLCALLLGYCLDRNEKLLMYEYMPQGALNKHLFN</sequence>
<evidence type="ECO:0000256" key="1">
    <source>
        <dbReference type="ARBA" id="ARBA00004167"/>
    </source>
</evidence>
<evidence type="ECO:0000259" key="11">
    <source>
        <dbReference type="PROSITE" id="PS50011"/>
    </source>
</evidence>
<dbReference type="PANTHER" id="PTHR47986:SF1">
    <property type="entry name" value="OS04G0685900 PROTEIN"/>
    <property type="match status" value="1"/>
</dbReference>
<comment type="subcellular location">
    <subcellularLocation>
        <location evidence="1">Membrane</location>
        <topology evidence="1">Single-pass membrane protein</topology>
    </subcellularLocation>
</comment>
<organism evidence="12 13">
    <name type="scientific">Escallonia herrerae</name>
    <dbReference type="NCBI Taxonomy" id="1293975"/>
    <lineage>
        <taxon>Eukaryota</taxon>
        <taxon>Viridiplantae</taxon>
        <taxon>Streptophyta</taxon>
        <taxon>Embryophyta</taxon>
        <taxon>Tracheophyta</taxon>
        <taxon>Spermatophyta</taxon>
        <taxon>Magnoliopsida</taxon>
        <taxon>eudicotyledons</taxon>
        <taxon>Gunneridae</taxon>
        <taxon>Pentapetalae</taxon>
        <taxon>asterids</taxon>
        <taxon>campanulids</taxon>
        <taxon>Escalloniales</taxon>
        <taxon>Escalloniaceae</taxon>
        <taxon>Escallonia</taxon>
    </lineage>
</organism>
<dbReference type="Gene3D" id="3.30.200.20">
    <property type="entry name" value="Phosphorylase Kinase, domain 1"/>
    <property type="match status" value="1"/>
</dbReference>
<evidence type="ECO:0000256" key="9">
    <source>
        <dbReference type="ARBA" id="ARBA00023180"/>
    </source>
</evidence>
<evidence type="ECO:0000256" key="10">
    <source>
        <dbReference type="SAM" id="Phobius"/>
    </source>
</evidence>
<dbReference type="Proteomes" id="UP001188597">
    <property type="component" value="Unassembled WGS sequence"/>
</dbReference>
<dbReference type="InterPro" id="IPR052422">
    <property type="entry name" value="Auxin_Ser/Thr_Kinase"/>
</dbReference>
<evidence type="ECO:0000313" key="13">
    <source>
        <dbReference type="Proteomes" id="UP001188597"/>
    </source>
</evidence>
<evidence type="ECO:0000256" key="6">
    <source>
        <dbReference type="ARBA" id="ARBA00022989"/>
    </source>
</evidence>
<dbReference type="GO" id="GO:0005524">
    <property type="term" value="F:ATP binding"/>
    <property type="evidence" value="ECO:0007669"/>
    <property type="project" value="InterPro"/>
</dbReference>
<evidence type="ECO:0000256" key="8">
    <source>
        <dbReference type="ARBA" id="ARBA00023170"/>
    </source>
</evidence>
<dbReference type="PROSITE" id="PS50011">
    <property type="entry name" value="PROTEIN_KINASE_DOM"/>
    <property type="match status" value="1"/>
</dbReference>
<dbReference type="EMBL" id="JAVXUP010000625">
    <property type="protein sequence ID" value="KAK3023964.1"/>
    <property type="molecule type" value="Genomic_DNA"/>
</dbReference>